<gene>
    <name evidence="2" type="ORF">CPA57_00040</name>
</gene>
<reference evidence="2 3" key="1">
    <citation type="submission" date="2017-09" db="EMBL/GenBank/DDBJ databases">
        <authorList>
            <person name="Jakob F."/>
        </authorList>
    </citation>
    <scope>NUCLEOTIDE SEQUENCE [LARGE SCALE GENOMIC DNA]</scope>
    <source>
        <strain evidence="2 3">TMW 2.1880</strain>
    </source>
</reference>
<organism evidence="2 3">
    <name type="scientific">Bombella favorum</name>
    <dbReference type="NCBI Taxonomy" id="2039164"/>
    <lineage>
        <taxon>Bacteria</taxon>
        <taxon>Pseudomonadati</taxon>
        <taxon>Pseudomonadota</taxon>
        <taxon>Alphaproteobacteria</taxon>
        <taxon>Acetobacterales</taxon>
        <taxon>Acetobacteraceae</taxon>
        <taxon>Bombella</taxon>
    </lineage>
</organism>
<keyword evidence="1" id="KW-0732">Signal</keyword>
<feature type="chain" id="PRO_5045242282" evidence="1">
    <location>
        <begin position="18"/>
        <end position="55"/>
    </location>
</feature>
<name>A0ABR5ZK25_9PROT</name>
<sequence>MVNIRTGSVVLMLLALAACSGHDPVSKCKGPVFQLNTEHWKAQPADLTKQERVSR</sequence>
<dbReference type="Pfam" id="PF17413">
    <property type="entry name" value="VirB7"/>
    <property type="match status" value="1"/>
</dbReference>
<keyword evidence="3" id="KW-1185">Reference proteome</keyword>
<dbReference type="EMBL" id="NWUS01000001">
    <property type="protein sequence ID" value="MBA5724679.1"/>
    <property type="molecule type" value="Genomic_DNA"/>
</dbReference>
<dbReference type="Proteomes" id="UP001516390">
    <property type="component" value="Unassembled WGS sequence"/>
</dbReference>
<comment type="caution">
    <text evidence="2">The sequence shown here is derived from an EMBL/GenBank/DDBJ whole genome shotgun (WGS) entry which is preliminary data.</text>
</comment>
<accession>A0ABR5ZK25</accession>
<dbReference type="InterPro" id="IPR035545">
    <property type="entry name" value="VirB7"/>
</dbReference>
<protein>
    <submittedName>
        <fullName evidence="2">Type IV secretion system protein VirB7</fullName>
    </submittedName>
</protein>
<feature type="signal peptide" evidence="1">
    <location>
        <begin position="1"/>
        <end position="17"/>
    </location>
</feature>
<dbReference type="PROSITE" id="PS51257">
    <property type="entry name" value="PROKAR_LIPOPROTEIN"/>
    <property type="match status" value="1"/>
</dbReference>
<evidence type="ECO:0000313" key="3">
    <source>
        <dbReference type="Proteomes" id="UP001516390"/>
    </source>
</evidence>
<evidence type="ECO:0000256" key="1">
    <source>
        <dbReference type="SAM" id="SignalP"/>
    </source>
</evidence>
<proteinExistence type="predicted"/>
<evidence type="ECO:0000313" key="2">
    <source>
        <dbReference type="EMBL" id="MBA5724679.1"/>
    </source>
</evidence>